<sequence>MFYNLLLLNNVSYITESHNARRKQLYSLVHRIPSRADIGSRKNINFLSGRAPEQLREAFARAIAQRWEGLVLKGRDDPYYSSSRNNQFIKLKKDYIHGLGDTVNLTIVCRFNVKLIFRIIDKVDRQGMTKEDILFLNRLGYFEEVPFTLSTSKLDVKLERGRLPLPADLFKRPFVIDVIGAGFDKPANTRFFALRFPRELARQSIEVPQEIASENRNWLEKLKRPDLTSDNLVTSINLVTSYNLGLKGSKRINKPGHSDEWRDQKQEEGKVKTDSLLFDGIPFQSLKRKLLLEGFQQATKRVKVSPITSLHEDLFVTLSANSLVTEPGPESHAGNNDQQLGYRAILFTPKEITSNPEHQVVSPHNVIANVLAVPVRDM</sequence>
<evidence type="ECO:0000256" key="1">
    <source>
        <dbReference type="ARBA" id="ARBA00022598"/>
    </source>
</evidence>
<gene>
    <name evidence="3" type="ORF">K469DRAFT_693424</name>
</gene>
<dbReference type="GO" id="GO:0003910">
    <property type="term" value="F:DNA ligase (ATP) activity"/>
    <property type="evidence" value="ECO:0007669"/>
    <property type="project" value="InterPro"/>
</dbReference>
<feature type="domain" description="ATP-dependent DNA ligase family profile" evidence="2">
    <location>
        <begin position="1"/>
        <end position="111"/>
    </location>
</feature>
<dbReference type="EMBL" id="ML994659">
    <property type="protein sequence ID" value="KAF2180266.1"/>
    <property type="molecule type" value="Genomic_DNA"/>
</dbReference>
<evidence type="ECO:0000313" key="3">
    <source>
        <dbReference type="EMBL" id="KAF2180266.1"/>
    </source>
</evidence>
<keyword evidence="1" id="KW-0436">Ligase</keyword>
<dbReference type="GO" id="GO:0006310">
    <property type="term" value="P:DNA recombination"/>
    <property type="evidence" value="ECO:0007669"/>
    <property type="project" value="InterPro"/>
</dbReference>
<dbReference type="GO" id="GO:0005739">
    <property type="term" value="C:mitochondrion"/>
    <property type="evidence" value="ECO:0007669"/>
    <property type="project" value="TreeGrafter"/>
</dbReference>
<organism evidence="3 4">
    <name type="scientific">Zopfia rhizophila CBS 207.26</name>
    <dbReference type="NCBI Taxonomy" id="1314779"/>
    <lineage>
        <taxon>Eukaryota</taxon>
        <taxon>Fungi</taxon>
        <taxon>Dikarya</taxon>
        <taxon>Ascomycota</taxon>
        <taxon>Pezizomycotina</taxon>
        <taxon>Dothideomycetes</taxon>
        <taxon>Dothideomycetes incertae sedis</taxon>
        <taxon>Zopfiaceae</taxon>
        <taxon>Zopfia</taxon>
    </lineage>
</organism>
<dbReference type="AlphaFoldDB" id="A0A6A6DRK6"/>
<dbReference type="InterPro" id="IPR012310">
    <property type="entry name" value="DNA_ligase_ATP-dep_cent"/>
</dbReference>
<dbReference type="Proteomes" id="UP000800200">
    <property type="component" value="Unassembled WGS sequence"/>
</dbReference>
<dbReference type="PANTHER" id="PTHR45674:SF12">
    <property type="entry name" value="ATP DEPENDENT DNA LIGASE DOMAIN-CONTAINING PROTEIN"/>
    <property type="match status" value="1"/>
</dbReference>
<dbReference type="OrthoDB" id="2160351at2759"/>
<name>A0A6A6DRK6_9PEZI</name>
<dbReference type="Gene3D" id="3.30.470.30">
    <property type="entry name" value="DNA ligase/mRNA capping enzyme"/>
    <property type="match status" value="1"/>
</dbReference>
<evidence type="ECO:0000313" key="4">
    <source>
        <dbReference type="Proteomes" id="UP000800200"/>
    </source>
</evidence>
<evidence type="ECO:0000259" key="2">
    <source>
        <dbReference type="PROSITE" id="PS50160"/>
    </source>
</evidence>
<dbReference type="InterPro" id="IPR050191">
    <property type="entry name" value="ATP-dep_DNA_ligase"/>
</dbReference>
<protein>
    <recommendedName>
        <fullName evidence="2">ATP-dependent DNA ligase family profile domain-containing protein</fullName>
    </recommendedName>
</protein>
<dbReference type="Pfam" id="PF01068">
    <property type="entry name" value="DNA_ligase_A_M"/>
    <property type="match status" value="1"/>
</dbReference>
<dbReference type="SUPFAM" id="SSF56091">
    <property type="entry name" value="DNA ligase/mRNA capping enzyme, catalytic domain"/>
    <property type="match status" value="1"/>
</dbReference>
<dbReference type="PROSITE" id="PS50160">
    <property type="entry name" value="DNA_LIGASE_A3"/>
    <property type="match status" value="1"/>
</dbReference>
<accession>A0A6A6DRK6</accession>
<dbReference type="PANTHER" id="PTHR45674">
    <property type="entry name" value="DNA LIGASE 1/3 FAMILY MEMBER"/>
    <property type="match status" value="1"/>
</dbReference>
<dbReference type="GO" id="GO:0005524">
    <property type="term" value="F:ATP binding"/>
    <property type="evidence" value="ECO:0007669"/>
    <property type="project" value="InterPro"/>
</dbReference>
<proteinExistence type="predicted"/>
<dbReference type="GO" id="GO:1903461">
    <property type="term" value="P:Okazaki fragment processing involved in mitotic DNA replication"/>
    <property type="evidence" value="ECO:0007669"/>
    <property type="project" value="TreeGrafter"/>
</dbReference>
<dbReference type="GO" id="GO:0006281">
    <property type="term" value="P:DNA repair"/>
    <property type="evidence" value="ECO:0007669"/>
    <property type="project" value="InterPro"/>
</dbReference>
<dbReference type="GO" id="GO:0005634">
    <property type="term" value="C:nucleus"/>
    <property type="evidence" value="ECO:0007669"/>
    <property type="project" value="TreeGrafter"/>
</dbReference>
<keyword evidence="4" id="KW-1185">Reference proteome</keyword>
<reference evidence="3" key="1">
    <citation type="journal article" date="2020" name="Stud. Mycol.">
        <title>101 Dothideomycetes genomes: a test case for predicting lifestyles and emergence of pathogens.</title>
        <authorList>
            <person name="Haridas S."/>
            <person name="Albert R."/>
            <person name="Binder M."/>
            <person name="Bloem J."/>
            <person name="Labutti K."/>
            <person name="Salamov A."/>
            <person name="Andreopoulos B."/>
            <person name="Baker S."/>
            <person name="Barry K."/>
            <person name="Bills G."/>
            <person name="Bluhm B."/>
            <person name="Cannon C."/>
            <person name="Castanera R."/>
            <person name="Culley D."/>
            <person name="Daum C."/>
            <person name="Ezra D."/>
            <person name="Gonzalez J."/>
            <person name="Henrissat B."/>
            <person name="Kuo A."/>
            <person name="Liang C."/>
            <person name="Lipzen A."/>
            <person name="Lutzoni F."/>
            <person name="Magnuson J."/>
            <person name="Mondo S."/>
            <person name="Nolan M."/>
            <person name="Ohm R."/>
            <person name="Pangilinan J."/>
            <person name="Park H.-J."/>
            <person name="Ramirez L."/>
            <person name="Alfaro M."/>
            <person name="Sun H."/>
            <person name="Tritt A."/>
            <person name="Yoshinaga Y."/>
            <person name="Zwiers L.-H."/>
            <person name="Turgeon B."/>
            <person name="Goodwin S."/>
            <person name="Spatafora J."/>
            <person name="Crous P."/>
            <person name="Grigoriev I."/>
        </authorList>
    </citation>
    <scope>NUCLEOTIDE SEQUENCE</scope>
    <source>
        <strain evidence="3">CBS 207.26</strain>
    </source>
</reference>